<dbReference type="AlphaFoldDB" id="A0A4Y8PW64"/>
<comment type="caution">
    <text evidence="2">The sequence shown here is derived from an EMBL/GenBank/DDBJ whole genome shotgun (WGS) entry which is preliminary data.</text>
</comment>
<feature type="signal peptide" evidence="1">
    <location>
        <begin position="1"/>
        <end position="24"/>
    </location>
</feature>
<dbReference type="Proteomes" id="UP000298246">
    <property type="component" value="Unassembled WGS sequence"/>
</dbReference>
<evidence type="ECO:0000313" key="2">
    <source>
        <dbReference type="EMBL" id="TFE85358.1"/>
    </source>
</evidence>
<gene>
    <name evidence="2" type="ORF">B5M42_17510</name>
</gene>
<keyword evidence="1" id="KW-0732">Signal</keyword>
<feature type="chain" id="PRO_5021497217" description="Secreted protein" evidence="1">
    <location>
        <begin position="25"/>
        <end position="78"/>
    </location>
</feature>
<accession>A0A4Y8PW64</accession>
<evidence type="ECO:0000256" key="1">
    <source>
        <dbReference type="SAM" id="SignalP"/>
    </source>
</evidence>
<sequence length="78" mass="8397">MNKVRSIPYFIAISAANVPAAASAYPVFLLSMRNDAPDHRCVRYGKIPRLLAPGSLSYAFFQAGKGATAMQAAFFVSI</sequence>
<keyword evidence="3" id="KW-1185">Reference proteome</keyword>
<evidence type="ECO:0008006" key="4">
    <source>
        <dbReference type="Google" id="ProtNLM"/>
    </source>
</evidence>
<name>A0A4Y8PW64_9BACL</name>
<organism evidence="2 3">
    <name type="scientific">Paenibacillus athensensis</name>
    <dbReference type="NCBI Taxonomy" id="1967502"/>
    <lineage>
        <taxon>Bacteria</taxon>
        <taxon>Bacillati</taxon>
        <taxon>Bacillota</taxon>
        <taxon>Bacilli</taxon>
        <taxon>Bacillales</taxon>
        <taxon>Paenibacillaceae</taxon>
        <taxon>Paenibacillus</taxon>
    </lineage>
</organism>
<dbReference type="EMBL" id="MYFO01000026">
    <property type="protein sequence ID" value="TFE85358.1"/>
    <property type="molecule type" value="Genomic_DNA"/>
</dbReference>
<proteinExistence type="predicted"/>
<protein>
    <recommendedName>
        <fullName evidence="4">Secreted protein</fullName>
    </recommendedName>
</protein>
<reference evidence="2 3" key="1">
    <citation type="submission" date="2017-03" db="EMBL/GenBank/DDBJ databases">
        <title>Isolation of Levoglucosan Utilizing Bacteria.</title>
        <authorList>
            <person name="Arya A.S."/>
        </authorList>
    </citation>
    <scope>NUCLEOTIDE SEQUENCE [LARGE SCALE GENOMIC DNA]</scope>
    <source>
        <strain evidence="2 3">MEC069</strain>
    </source>
</reference>
<evidence type="ECO:0000313" key="3">
    <source>
        <dbReference type="Proteomes" id="UP000298246"/>
    </source>
</evidence>